<proteinExistence type="predicted"/>
<comment type="caution">
    <text evidence="1">The sequence shown here is derived from an EMBL/GenBank/DDBJ whole genome shotgun (WGS) entry which is preliminary data.</text>
</comment>
<evidence type="ECO:0000313" key="1">
    <source>
        <dbReference type="EMBL" id="THV61812.1"/>
    </source>
</evidence>
<keyword evidence="2" id="KW-1185">Reference proteome</keyword>
<dbReference type="RefSeq" id="WP_076595670.1">
    <property type="nucleotide sequence ID" value="NZ_SDLV01000015.1"/>
</dbReference>
<reference evidence="1 2" key="1">
    <citation type="submission" date="2019-01" db="EMBL/GenBank/DDBJ databases">
        <authorList>
            <person name="B I."/>
            <person name="Ch S."/>
            <person name="Ch V.R."/>
        </authorList>
    </citation>
    <scope>NUCLEOTIDE SEQUENCE [LARGE SCALE GENOMIC DNA]</scope>
    <source>
        <strain evidence="1 2">JC507</strain>
    </source>
</reference>
<accession>A0ABY2RA29</accession>
<evidence type="ECO:0008006" key="3">
    <source>
        <dbReference type="Google" id="ProtNLM"/>
    </source>
</evidence>
<sequence length="313" mass="31906">MRTLFLLLLTGAITHVSSQVGINTHNPTETLDVNGSVRVRNIMGTASNASAKDSIVAFDNDGVFTKVTASQIVAQGNALVSVATASPLTGNGTAANPVVLGQNGASNKQLLQWNGTTWVPVSASTLGTISLNLGTSGTNVNVTGSPASLDGSMTLNIPDASSTARGVVTTGNQSFAGTKTFTTVGVNTSSPVASANLDVNGGYKLGSAGTVQKNSITFSSTINSTISSANNTTFGFFDSAGTLDVNVTIPAASRPGTTQAVVSISPNFDLPGAVAIASVRLTSTSNVRIRFVNIDSSNSRTISGTMYFKINEF</sequence>
<name>A0ABY2RA29_9FLAO</name>
<dbReference type="Proteomes" id="UP000306038">
    <property type="component" value="Unassembled WGS sequence"/>
</dbReference>
<evidence type="ECO:0000313" key="2">
    <source>
        <dbReference type="Proteomes" id="UP000306038"/>
    </source>
</evidence>
<organism evidence="1 2">
    <name type="scientific">Chryseobacterium candidae</name>
    <dbReference type="NCBI Taxonomy" id="1978493"/>
    <lineage>
        <taxon>Bacteria</taxon>
        <taxon>Pseudomonadati</taxon>
        <taxon>Bacteroidota</taxon>
        <taxon>Flavobacteriia</taxon>
        <taxon>Flavobacteriales</taxon>
        <taxon>Weeksellaceae</taxon>
        <taxon>Chryseobacterium group</taxon>
        <taxon>Chryseobacterium</taxon>
    </lineage>
</organism>
<gene>
    <name evidence="1" type="ORF">EK417_07825</name>
</gene>
<dbReference type="EMBL" id="SDLV01000015">
    <property type="protein sequence ID" value="THV61812.1"/>
    <property type="molecule type" value="Genomic_DNA"/>
</dbReference>
<protein>
    <recommendedName>
        <fullName evidence="3">C1q domain-containing protein</fullName>
    </recommendedName>
</protein>